<evidence type="ECO:0000313" key="3">
    <source>
        <dbReference type="EMBL" id="TGO44676.1"/>
    </source>
</evidence>
<sequence>MYFMGAFTLLAGLLSLAFQSIKKVDSYLTFVEIGIFVTTWVVTGKWGLGANLVWELLFAQSLATLLFTVDWVAFLIDKPLSRDNVIRWAVCNIVLCGFSLLTMVYLWKTLGLYKENTGDRVSLIVTLVDVLFNLVVIARATSTN</sequence>
<proteinExistence type="predicted"/>
<evidence type="ECO:0000313" key="4">
    <source>
        <dbReference type="Proteomes" id="UP000297452"/>
    </source>
</evidence>
<accession>A0A4Z1H6D6</accession>
<dbReference type="AlphaFoldDB" id="A0A4Z1H6D6"/>
<feature type="transmembrane region" description="Helical" evidence="1">
    <location>
        <begin position="120"/>
        <end position="138"/>
    </location>
</feature>
<keyword evidence="4" id="KW-1185">Reference proteome</keyword>
<feature type="transmembrane region" description="Helical" evidence="1">
    <location>
        <begin position="88"/>
        <end position="108"/>
    </location>
</feature>
<keyword evidence="2" id="KW-0732">Signal</keyword>
<keyword evidence="1" id="KW-0812">Transmembrane</keyword>
<feature type="chain" id="PRO_5021326564" description="MARVEL domain-containing protein" evidence="2">
    <location>
        <begin position="20"/>
        <end position="144"/>
    </location>
</feature>
<dbReference type="EMBL" id="PQXJ01000765">
    <property type="protein sequence ID" value="TGO44676.1"/>
    <property type="molecule type" value="Genomic_DNA"/>
</dbReference>
<feature type="transmembrane region" description="Helical" evidence="1">
    <location>
        <begin position="56"/>
        <end position="76"/>
    </location>
</feature>
<dbReference type="OrthoDB" id="10548219at2759"/>
<evidence type="ECO:0000256" key="2">
    <source>
        <dbReference type="SAM" id="SignalP"/>
    </source>
</evidence>
<keyword evidence="1" id="KW-0472">Membrane</keyword>
<evidence type="ECO:0000256" key="1">
    <source>
        <dbReference type="SAM" id="Phobius"/>
    </source>
</evidence>
<comment type="caution">
    <text evidence="3">The sequence shown here is derived from an EMBL/GenBank/DDBJ whole genome shotgun (WGS) entry which is preliminary data.</text>
</comment>
<feature type="signal peptide" evidence="2">
    <location>
        <begin position="1"/>
        <end position="19"/>
    </location>
</feature>
<name>A0A4Z1H6D6_9HELO</name>
<keyword evidence="1" id="KW-1133">Transmembrane helix</keyword>
<evidence type="ECO:0008006" key="5">
    <source>
        <dbReference type="Google" id="ProtNLM"/>
    </source>
</evidence>
<gene>
    <name evidence="3" type="ORF">BOTNAR_0768g00030</name>
</gene>
<organism evidence="3 4">
    <name type="scientific">Botryotinia narcissicola</name>
    <dbReference type="NCBI Taxonomy" id="278944"/>
    <lineage>
        <taxon>Eukaryota</taxon>
        <taxon>Fungi</taxon>
        <taxon>Dikarya</taxon>
        <taxon>Ascomycota</taxon>
        <taxon>Pezizomycotina</taxon>
        <taxon>Leotiomycetes</taxon>
        <taxon>Helotiales</taxon>
        <taxon>Sclerotiniaceae</taxon>
        <taxon>Botryotinia</taxon>
    </lineage>
</organism>
<protein>
    <recommendedName>
        <fullName evidence="5">MARVEL domain-containing protein</fullName>
    </recommendedName>
</protein>
<reference evidence="3 4" key="1">
    <citation type="submission" date="2017-12" db="EMBL/GenBank/DDBJ databases">
        <title>Comparative genomics of Botrytis spp.</title>
        <authorList>
            <person name="Valero-Jimenez C.A."/>
            <person name="Tapia P."/>
            <person name="Veloso J."/>
            <person name="Silva-Moreno E."/>
            <person name="Staats M."/>
            <person name="Valdes J.H."/>
            <person name="Van Kan J.A.L."/>
        </authorList>
    </citation>
    <scope>NUCLEOTIDE SEQUENCE [LARGE SCALE GENOMIC DNA]</scope>
    <source>
        <strain evidence="3 4">MUCL2120</strain>
    </source>
</reference>
<dbReference type="Proteomes" id="UP000297452">
    <property type="component" value="Unassembled WGS sequence"/>
</dbReference>